<feature type="transmembrane region" description="Helical" evidence="7">
    <location>
        <begin position="190"/>
        <end position="209"/>
    </location>
</feature>
<feature type="transmembrane region" description="Helical" evidence="7">
    <location>
        <begin position="354"/>
        <end position="374"/>
    </location>
</feature>
<keyword evidence="4 7" id="KW-1133">Transmembrane helix</keyword>
<keyword evidence="2" id="KW-0813">Transport</keyword>
<reference evidence="9 10" key="1">
    <citation type="submission" date="2024-07" db="EMBL/GenBank/DDBJ databases">
        <title>Section-level genome sequencing and comparative genomics of Aspergillus sections Usti and Cavernicolus.</title>
        <authorList>
            <consortium name="Lawrence Berkeley National Laboratory"/>
            <person name="Nybo J.L."/>
            <person name="Vesth T.C."/>
            <person name="Theobald S."/>
            <person name="Frisvad J.C."/>
            <person name="Larsen T.O."/>
            <person name="Kjaerboelling I."/>
            <person name="Rothschild-Mancinelli K."/>
            <person name="Lyhne E.K."/>
            <person name="Kogle M.E."/>
            <person name="Barry K."/>
            <person name="Clum A."/>
            <person name="Na H."/>
            <person name="Ledsgaard L."/>
            <person name="Lin J."/>
            <person name="Lipzen A."/>
            <person name="Kuo A."/>
            <person name="Riley R."/>
            <person name="Mondo S."/>
            <person name="Labutti K."/>
            <person name="Haridas S."/>
            <person name="Pangalinan J."/>
            <person name="Salamov A.A."/>
            <person name="Simmons B.A."/>
            <person name="Magnuson J.K."/>
            <person name="Chen J."/>
            <person name="Drula E."/>
            <person name="Henrissat B."/>
            <person name="Wiebenga A."/>
            <person name="Lubbers R.J."/>
            <person name="Gomes A.C."/>
            <person name="Makela M.R."/>
            <person name="Stajich J."/>
            <person name="Grigoriev I.V."/>
            <person name="Mortensen U.H."/>
            <person name="De Vries R.P."/>
            <person name="Baker S.E."/>
            <person name="Andersen M.R."/>
        </authorList>
    </citation>
    <scope>NUCLEOTIDE SEQUENCE [LARGE SCALE GENOMIC DNA]</scope>
    <source>
        <strain evidence="9 10">CBS 123904</strain>
    </source>
</reference>
<evidence type="ECO:0000256" key="4">
    <source>
        <dbReference type="ARBA" id="ARBA00022989"/>
    </source>
</evidence>
<evidence type="ECO:0000256" key="5">
    <source>
        <dbReference type="ARBA" id="ARBA00023136"/>
    </source>
</evidence>
<dbReference type="InterPro" id="IPR011701">
    <property type="entry name" value="MFS"/>
</dbReference>
<gene>
    <name evidence="9" type="ORF">BJY01DRAFT_240209</name>
</gene>
<dbReference type="EMBL" id="JBFXLU010000291">
    <property type="protein sequence ID" value="KAL2831031.1"/>
    <property type="molecule type" value="Genomic_DNA"/>
</dbReference>
<feature type="transmembrane region" description="Helical" evidence="7">
    <location>
        <begin position="447"/>
        <end position="467"/>
    </location>
</feature>
<feature type="transmembrane region" description="Helical" evidence="7">
    <location>
        <begin position="287"/>
        <end position="305"/>
    </location>
</feature>
<keyword evidence="3 7" id="KW-0812">Transmembrane</keyword>
<dbReference type="Proteomes" id="UP001610446">
    <property type="component" value="Unassembled WGS sequence"/>
</dbReference>
<feature type="transmembrane region" description="Helical" evidence="7">
    <location>
        <begin position="325"/>
        <end position="347"/>
    </location>
</feature>
<dbReference type="InterPro" id="IPR036259">
    <property type="entry name" value="MFS_trans_sf"/>
</dbReference>
<dbReference type="SUPFAM" id="SSF103473">
    <property type="entry name" value="MFS general substrate transporter"/>
    <property type="match status" value="1"/>
</dbReference>
<protein>
    <submittedName>
        <fullName evidence="9">Major facilitator superfamily domain-containing protein</fullName>
    </submittedName>
</protein>
<feature type="compositionally biased region" description="Basic and acidic residues" evidence="6">
    <location>
        <begin position="1"/>
        <end position="18"/>
    </location>
</feature>
<comment type="subcellular location">
    <subcellularLocation>
        <location evidence="1">Membrane</location>
        <topology evidence="1">Multi-pass membrane protein</topology>
    </subcellularLocation>
</comment>
<evidence type="ECO:0000313" key="10">
    <source>
        <dbReference type="Proteomes" id="UP001610446"/>
    </source>
</evidence>
<feature type="region of interest" description="Disordered" evidence="6">
    <location>
        <begin position="1"/>
        <end position="21"/>
    </location>
</feature>
<evidence type="ECO:0000256" key="2">
    <source>
        <dbReference type="ARBA" id="ARBA00022448"/>
    </source>
</evidence>
<comment type="caution">
    <text evidence="9">The sequence shown here is derived from an EMBL/GenBank/DDBJ whole genome shotgun (WGS) entry which is preliminary data.</text>
</comment>
<dbReference type="PANTHER" id="PTHR43791:SF35">
    <property type="entry name" value="MAJOR FACILITATOR SUPERFAMILY (MFS) PROFILE DOMAIN-CONTAINING PROTEIN"/>
    <property type="match status" value="1"/>
</dbReference>
<feature type="transmembrane region" description="Helical" evidence="7">
    <location>
        <begin position="99"/>
        <end position="118"/>
    </location>
</feature>
<evidence type="ECO:0000256" key="6">
    <source>
        <dbReference type="SAM" id="MobiDB-lite"/>
    </source>
</evidence>
<evidence type="ECO:0000256" key="7">
    <source>
        <dbReference type="SAM" id="Phobius"/>
    </source>
</evidence>
<evidence type="ECO:0000256" key="1">
    <source>
        <dbReference type="ARBA" id="ARBA00004141"/>
    </source>
</evidence>
<feature type="transmembrane region" description="Helical" evidence="7">
    <location>
        <begin position="130"/>
        <end position="152"/>
    </location>
</feature>
<feature type="transmembrane region" description="Helical" evidence="7">
    <location>
        <begin position="158"/>
        <end position="178"/>
    </location>
</feature>
<feature type="transmembrane region" description="Helical" evidence="7">
    <location>
        <begin position="380"/>
        <end position="402"/>
    </location>
</feature>
<keyword evidence="10" id="KW-1185">Reference proteome</keyword>
<keyword evidence="5 7" id="KW-0472">Membrane</keyword>
<evidence type="ECO:0000259" key="8">
    <source>
        <dbReference type="PROSITE" id="PS50850"/>
    </source>
</evidence>
<dbReference type="PANTHER" id="PTHR43791">
    <property type="entry name" value="PERMEASE-RELATED"/>
    <property type="match status" value="1"/>
</dbReference>
<dbReference type="Gene3D" id="1.20.1250.20">
    <property type="entry name" value="MFS general substrate transporter like domains"/>
    <property type="match status" value="2"/>
</dbReference>
<feature type="transmembrane region" description="Helical" evidence="7">
    <location>
        <begin position="414"/>
        <end position="435"/>
    </location>
</feature>
<name>A0ABR4ITD5_9EURO</name>
<dbReference type="InterPro" id="IPR020846">
    <property type="entry name" value="MFS_dom"/>
</dbReference>
<dbReference type="PROSITE" id="PS50850">
    <property type="entry name" value="MFS"/>
    <property type="match status" value="1"/>
</dbReference>
<evidence type="ECO:0000256" key="3">
    <source>
        <dbReference type="ARBA" id="ARBA00022692"/>
    </source>
</evidence>
<dbReference type="Pfam" id="PF07690">
    <property type="entry name" value="MFS_1"/>
    <property type="match status" value="1"/>
</dbReference>
<proteinExistence type="predicted"/>
<feature type="domain" description="Major facilitator superfamily (MFS) profile" evidence="8">
    <location>
        <begin position="61"/>
        <end position="473"/>
    </location>
</feature>
<accession>A0ABR4ITD5</accession>
<evidence type="ECO:0000313" key="9">
    <source>
        <dbReference type="EMBL" id="KAL2831031.1"/>
    </source>
</evidence>
<organism evidence="9 10">
    <name type="scientific">Aspergillus pseudoustus</name>
    <dbReference type="NCBI Taxonomy" id="1810923"/>
    <lineage>
        <taxon>Eukaryota</taxon>
        <taxon>Fungi</taxon>
        <taxon>Dikarya</taxon>
        <taxon>Ascomycota</taxon>
        <taxon>Pezizomycotina</taxon>
        <taxon>Eurotiomycetes</taxon>
        <taxon>Eurotiomycetidae</taxon>
        <taxon>Eurotiales</taxon>
        <taxon>Aspergillaceae</taxon>
        <taxon>Aspergillus</taxon>
        <taxon>Aspergillus subgen. Nidulantes</taxon>
    </lineage>
</organism>
<sequence length="504" mass="56217">MSSEQKVEQASHHEHVEQAKSATIDTIHGDEAMKSMAAYTGERSWDPEEEKRLVRRIDKKLLPIMALSYGLQYYDKTMLSQAAIFGLRDDLDLTSGNRYSMAASLFYMGWIAGAYPIIYVAQRFPIERVAAAVIVVWGAVLMAAAACTTYQGLYAQRFFLGFLEAGIAPMFMLVIGGWYKKNEQALRMGIWYCFTGYISMFTPLINFGLGHIGGALSPWKYMFLFAGAVTILWSIVVLVFLPGDPTRARGFSPREAYIAVARLRTNNTGVRNLHFKASQILDALLDLRFWLVLAIALLTMIANGPQSTFQAIIVNSFGFSPLNSLLILMPFGFIIGTIQLVGPYLAYRYTNVRTYIVIACQCLTILSSLLLWFLPRSALGGLLVGVYFLGSFGGAYVVLMTIQVANTAGYTKRAFTSAGIFVAYSVGNVVGPLLFVEQDAPRYISGWTIVVVTQAAAAVLALVYRCVCVWENRRRDRTGVLESYEHAFEDDLTDRKNPQFRYVY</sequence>
<feature type="transmembrane region" description="Helical" evidence="7">
    <location>
        <begin position="221"/>
        <end position="241"/>
    </location>
</feature>